<organism evidence="2 3">
    <name type="scientific">Chitinilyticum piscinae</name>
    <dbReference type="NCBI Taxonomy" id="2866724"/>
    <lineage>
        <taxon>Bacteria</taxon>
        <taxon>Pseudomonadati</taxon>
        <taxon>Pseudomonadota</taxon>
        <taxon>Betaproteobacteria</taxon>
        <taxon>Neisseriales</taxon>
        <taxon>Chitinibacteraceae</taxon>
        <taxon>Chitinilyticum</taxon>
    </lineage>
</organism>
<keyword evidence="1" id="KW-1133">Transmembrane helix</keyword>
<gene>
    <name evidence="2" type="ORF">INR99_00600</name>
</gene>
<dbReference type="PANTHER" id="PTHR32309">
    <property type="entry name" value="TYROSINE-PROTEIN KINASE"/>
    <property type="match status" value="1"/>
</dbReference>
<dbReference type="AlphaFoldDB" id="A0A8J7KCF9"/>
<dbReference type="InterPro" id="IPR050445">
    <property type="entry name" value="Bact_polysacc_biosynth/exp"/>
</dbReference>
<reference evidence="2 3" key="1">
    <citation type="submission" date="2020-10" db="EMBL/GenBank/DDBJ databases">
        <title>The genome sequence of Chitinilyticum litopenaei 4Y14.</title>
        <authorList>
            <person name="Liu Y."/>
        </authorList>
    </citation>
    <scope>NUCLEOTIDE SEQUENCE [LARGE SCALE GENOMIC DNA]</scope>
    <source>
        <strain evidence="2 3">4Y14</strain>
    </source>
</reference>
<feature type="transmembrane region" description="Helical" evidence="1">
    <location>
        <begin position="21"/>
        <end position="39"/>
    </location>
</feature>
<name>A0A8J7KCF9_9NEIS</name>
<evidence type="ECO:0000313" key="3">
    <source>
        <dbReference type="Proteomes" id="UP000604481"/>
    </source>
</evidence>
<dbReference type="PANTHER" id="PTHR32309:SF13">
    <property type="entry name" value="FERRIC ENTEROBACTIN TRANSPORT PROTEIN FEPE"/>
    <property type="match status" value="1"/>
</dbReference>
<keyword evidence="1" id="KW-0472">Membrane</keyword>
<dbReference type="GO" id="GO:0004713">
    <property type="term" value="F:protein tyrosine kinase activity"/>
    <property type="evidence" value="ECO:0007669"/>
    <property type="project" value="TreeGrafter"/>
</dbReference>
<dbReference type="GO" id="GO:0005886">
    <property type="term" value="C:plasma membrane"/>
    <property type="evidence" value="ECO:0007669"/>
    <property type="project" value="TreeGrafter"/>
</dbReference>
<accession>A0A8J7KCF9</accession>
<keyword evidence="1" id="KW-0812">Transmembrane</keyword>
<proteinExistence type="predicted"/>
<evidence type="ECO:0000313" key="2">
    <source>
        <dbReference type="EMBL" id="MBE9607839.1"/>
    </source>
</evidence>
<keyword evidence="3" id="KW-1185">Reference proteome</keyword>
<feature type="transmembrane region" description="Helical" evidence="1">
    <location>
        <begin position="347"/>
        <end position="371"/>
    </location>
</feature>
<sequence length="376" mass="42591">MSASTVNWAQGWLLPAIMRRRVFRTAFYISLAACIYWGFIASDRYVSTSHVLIQRTDLMASQAMDFGALLAGGGSNNRGDQLLLREHLLSLDMLKKLDARLKLREHFSDIRRDPLSRMWSKDEELEYFHNYFLKRVSVEFDDYSGVLIIRAEAFEPKMAQAIVQAMVEDGEQFMNQLGHRLASEQVIFLEKQVVNLNERVMLTSRKLLAYQNKTGMVAPKEEAEHMAGVINALETQRVELSTKRAGMLAYLSPDSPDIANLNIQLDALDKQITAERLRLASPDGKPLNASVLDYKILEGEAKLAEEVYKTALVALEKGRLEATRNLKKVSILQSANLPEYPLEPRRLFNILTFVLVTLIIAGIVQLLVAVIRDHKD</sequence>
<protein>
    <submittedName>
        <fullName evidence="2">Chain-length determining protein</fullName>
    </submittedName>
</protein>
<comment type="caution">
    <text evidence="2">The sequence shown here is derived from an EMBL/GenBank/DDBJ whole genome shotgun (WGS) entry which is preliminary data.</text>
</comment>
<dbReference type="EMBL" id="JADFUA010000001">
    <property type="protein sequence ID" value="MBE9607839.1"/>
    <property type="molecule type" value="Genomic_DNA"/>
</dbReference>
<dbReference type="Proteomes" id="UP000604481">
    <property type="component" value="Unassembled WGS sequence"/>
</dbReference>
<evidence type="ECO:0000256" key="1">
    <source>
        <dbReference type="SAM" id="Phobius"/>
    </source>
</evidence>